<reference evidence="2" key="1">
    <citation type="submission" date="2020-07" db="EMBL/GenBank/DDBJ databases">
        <title>Genome sequences of bacteria associated with the marine, planktonic diatom Thalassiosira profunda strain ECT2AJA-044.</title>
        <authorList>
            <person name="Gargas C.B."/>
            <person name="Roberts W.R."/>
            <person name="Alverson A.J."/>
        </authorList>
    </citation>
    <scope>NUCLEOTIDE SEQUENCE</scope>
    <source>
        <strain evidence="2">ECT2AJA-044</strain>
    </source>
</reference>
<proteinExistence type="predicted"/>
<accession>A0A975EUF4</accession>
<dbReference type="Pfam" id="PF13279">
    <property type="entry name" value="4HBT_2"/>
    <property type="match status" value="1"/>
</dbReference>
<dbReference type="PANTHER" id="PTHR12475:SF4">
    <property type="entry name" value="PROTEIN THEM6"/>
    <property type="match status" value="1"/>
</dbReference>
<protein>
    <submittedName>
        <fullName evidence="2">Acyl-CoA thioesterase</fullName>
    </submittedName>
</protein>
<gene>
    <name evidence="2" type="ORF">HZ995_07140</name>
</gene>
<dbReference type="Gene3D" id="3.10.129.10">
    <property type="entry name" value="Hotdog Thioesterase"/>
    <property type="match status" value="1"/>
</dbReference>
<dbReference type="CDD" id="cd00586">
    <property type="entry name" value="4HBT"/>
    <property type="match status" value="1"/>
</dbReference>
<evidence type="ECO:0000313" key="2">
    <source>
        <dbReference type="EMBL" id="QTN37266.1"/>
    </source>
</evidence>
<dbReference type="InterPro" id="IPR051490">
    <property type="entry name" value="THEM6_lcsJ_thioesterase"/>
</dbReference>
<dbReference type="EMBL" id="CP060010">
    <property type="protein sequence ID" value="QTN37266.1"/>
    <property type="molecule type" value="Genomic_DNA"/>
</dbReference>
<dbReference type="RefSeq" id="WP_209357974.1">
    <property type="nucleotide sequence ID" value="NZ_CP060010.1"/>
</dbReference>
<dbReference type="AlphaFoldDB" id="A0A975EUF4"/>
<dbReference type="InterPro" id="IPR029069">
    <property type="entry name" value="HotDog_dom_sf"/>
</dbReference>
<evidence type="ECO:0000313" key="3">
    <source>
        <dbReference type="Proteomes" id="UP000665026"/>
    </source>
</evidence>
<dbReference type="Proteomes" id="UP000665026">
    <property type="component" value="Chromosome"/>
</dbReference>
<organism evidence="2 3">
    <name type="scientific">Cognatishimia activa</name>
    <dbReference type="NCBI Taxonomy" id="1715691"/>
    <lineage>
        <taxon>Bacteria</taxon>
        <taxon>Pseudomonadati</taxon>
        <taxon>Pseudomonadota</taxon>
        <taxon>Alphaproteobacteria</taxon>
        <taxon>Rhodobacterales</taxon>
        <taxon>Paracoccaceae</taxon>
        <taxon>Cognatishimia</taxon>
    </lineage>
</organism>
<dbReference type="KEGG" id="cact:HZ995_07140"/>
<sequence>MYPWIRLVTHFRSASRQPKIQWQDTHVSHTICWPWDLDPWNELNNGRALTFFDLGRIGWTARMDVMETMKANNWGMAVAGSTVRYRRRVQMFHRLELRTRIAGWDDKFFYYEQSAWKSDGECAFHAVLRAAMTSRQGLVPPGKLVAALDRGIEQPALPDWIQQWSKAEEMRPWPPMSDTPKGDNLAAA</sequence>
<feature type="region of interest" description="Disordered" evidence="1">
    <location>
        <begin position="169"/>
        <end position="188"/>
    </location>
</feature>
<evidence type="ECO:0000256" key="1">
    <source>
        <dbReference type="SAM" id="MobiDB-lite"/>
    </source>
</evidence>
<dbReference type="PANTHER" id="PTHR12475">
    <property type="match status" value="1"/>
</dbReference>
<name>A0A975EUF4_9RHOB</name>
<dbReference type="SUPFAM" id="SSF54637">
    <property type="entry name" value="Thioesterase/thiol ester dehydrase-isomerase"/>
    <property type="match status" value="1"/>
</dbReference>